<accession>A0AAQ4RXH6</accession>
<name>A0AAQ4RXH6_GASAC</name>
<proteinExistence type="predicted"/>
<reference evidence="1" key="3">
    <citation type="submission" date="2025-09" db="UniProtKB">
        <authorList>
            <consortium name="Ensembl"/>
        </authorList>
    </citation>
    <scope>IDENTIFICATION</scope>
</reference>
<reference evidence="1 2" key="1">
    <citation type="journal article" date="2021" name="G3 (Bethesda)">
        <title>Improved contiguity of the threespine stickleback genome using long-read sequencing.</title>
        <authorList>
            <person name="Nath S."/>
            <person name="Shaw D.E."/>
            <person name="White M.A."/>
        </authorList>
    </citation>
    <scope>NUCLEOTIDE SEQUENCE [LARGE SCALE GENOMIC DNA]</scope>
    <source>
        <strain evidence="1 2">Lake Benthic</strain>
    </source>
</reference>
<sequence>MGFVLLFNAHCVTHTDAHTHKKSTAEGLSPVDRERIHQRISPETRENRPNISTLLQVIFYIVFVVIH</sequence>
<dbReference type="Ensembl" id="ENSGACT00000070740.1">
    <property type="protein sequence ID" value="ENSGACP00000067427.1"/>
    <property type="gene ID" value="ENSGACG00000030150.1"/>
</dbReference>
<organism evidence="1 2">
    <name type="scientific">Gasterosteus aculeatus aculeatus</name>
    <name type="common">three-spined stickleback</name>
    <dbReference type="NCBI Taxonomy" id="481459"/>
    <lineage>
        <taxon>Eukaryota</taxon>
        <taxon>Metazoa</taxon>
        <taxon>Chordata</taxon>
        <taxon>Craniata</taxon>
        <taxon>Vertebrata</taxon>
        <taxon>Euteleostomi</taxon>
        <taxon>Actinopterygii</taxon>
        <taxon>Neopterygii</taxon>
        <taxon>Teleostei</taxon>
        <taxon>Neoteleostei</taxon>
        <taxon>Acanthomorphata</taxon>
        <taxon>Eupercaria</taxon>
        <taxon>Perciformes</taxon>
        <taxon>Cottioidei</taxon>
        <taxon>Gasterosteales</taxon>
        <taxon>Gasterosteidae</taxon>
        <taxon>Gasterosteus</taxon>
    </lineage>
</organism>
<dbReference type="AlphaFoldDB" id="A0AAQ4RXH6"/>
<protein>
    <submittedName>
        <fullName evidence="1">Uncharacterized protein</fullName>
    </submittedName>
</protein>
<dbReference type="Proteomes" id="UP000007635">
    <property type="component" value="Chromosome I"/>
</dbReference>
<keyword evidence="2" id="KW-1185">Reference proteome</keyword>
<evidence type="ECO:0000313" key="1">
    <source>
        <dbReference type="Ensembl" id="ENSGACP00000067427.1"/>
    </source>
</evidence>
<evidence type="ECO:0000313" key="2">
    <source>
        <dbReference type="Proteomes" id="UP000007635"/>
    </source>
</evidence>
<reference evidence="1" key="2">
    <citation type="submission" date="2025-08" db="UniProtKB">
        <authorList>
            <consortium name="Ensembl"/>
        </authorList>
    </citation>
    <scope>IDENTIFICATION</scope>
</reference>